<dbReference type="EMBL" id="PJNB01000001">
    <property type="protein sequence ID" value="PKW12776.1"/>
    <property type="molecule type" value="Genomic_DNA"/>
</dbReference>
<dbReference type="Gene3D" id="3.40.50.150">
    <property type="entry name" value="Vaccinia Virus protein VP39"/>
    <property type="match status" value="2"/>
</dbReference>
<dbReference type="AlphaFoldDB" id="A0A2N3XQ20"/>
<reference evidence="3" key="1">
    <citation type="submission" date="2017-12" db="EMBL/GenBank/DDBJ databases">
        <title>Sequencing the genomes of 1000 Actinobacteria strains.</title>
        <authorList>
            <person name="Klenk H.-P."/>
        </authorList>
    </citation>
    <scope>NUCLEOTIDE SEQUENCE [LARGE SCALE GENOMIC DNA]</scope>
    <source>
        <strain evidence="3">DSM 44228</strain>
    </source>
</reference>
<evidence type="ECO:0000256" key="1">
    <source>
        <dbReference type="ARBA" id="ARBA00022603"/>
    </source>
</evidence>
<comment type="caution">
    <text evidence="3">The sequence shown here is derived from an EMBL/GenBank/DDBJ whole genome shotgun (WGS) entry which is preliminary data.</text>
</comment>
<dbReference type="PANTHER" id="PTHR43619:SF2">
    <property type="entry name" value="S-ADENOSYL-L-METHIONINE-DEPENDENT METHYLTRANSFERASES SUPERFAMILY PROTEIN"/>
    <property type="match status" value="1"/>
</dbReference>
<dbReference type="STRING" id="994479.GCA_000194155_07926"/>
<organism evidence="3 4">
    <name type="scientific">Saccharopolyspora spinosa</name>
    <dbReference type="NCBI Taxonomy" id="60894"/>
    <lineage>
        <taxon>Bacteria</taxon>
        <taxon>Bacillati</taxon>
        <taxon>Actinomycetota</taxon>
        <taxon>Actinomycetes</taxon>
        <taxon>Pseudonocardiales</taxon>
        <taxon>Pseudonocardiaceae</taxon>
        <taxon>Saccharopolyspora</taxon>
    </lineage>
</organism>
<sequence length="546" mass="61904">MTERTEQIRLTGAQQTLLGPLHARALDNRRPDPVLGDETADRLLDRIDFDFRGLHLGSGDRMAVVLRAKQLDDWAAHYLAQHPDAVVLHLACGLDSRAFRLAIPAGAHWYDIDQPDVIELRNRLYPQARANYHTIAASVTDRDWLDEIPTGRPTLVIAEGLTMYLTEADGVDLLRRLVERFEVGEMMFDAVLPWTVRAARYSWFLQRTGAEFHWGIGDPHALELRVPGLRLRQELPMMDLPGLAKMDATDLAIAKFMNAFPPLRKAMRLLRYSFEYKQQEKVELTGAQATMLATLYLRALDNRSAEPMLGDRYADEAVQRIDFDFGKFKMGARNAGSVVIRANALDRWVKEALRPGMTVLHLGCGLDSRFERIDPPEGVEWYDIDQPDVIELRRRLFPERPHHHTIGSSVTAPDLLDDIPGDRPVLVVAEGLTMYLPEVDGLALLRRITEHFPRGELLFDAFSSLGVRVSNRLNPAVVHAGAHLHWGIDDPQSLESSVPGLRLVTEWSFTDAPELDRYPQPVRAAFRASGRITAIRRLGRMLRYRF</sequence>
<keyword evidence="1 3" id="KW-0489">Methyltransferase</keyword>
<dbReference type="InterPro" id="IPR029063">
    <property type="entry name" value="SAM-dependent_MTases_sf"/>
</dbReference>
<proteinExistence type="predicted"/>
<dbReference type="Pfam" id="PF04072">
    <property type="entry name" value="LCM"/>
    <property type="match status" value="2"/>
</dbReference>
<dbReference type="GO" id="GO:0032259">
    <property type="term" value="P:methylation"/>
    <property type="evidence" value="ECO:0007669"/>
    <property type="project" value="UniProtKB-KW"/>
</dbReference>
<protein>
    <submittedName>
        <fullName evidence="3">Methyltransferase (TIGR00027 family)</fullName>
    </submittedName>
</protein>
<name>A0A2N3XQ20_SACSN</name>
<keyword evidence="2" id="KW-0808">Transferase</keyword>
<evidence type="ECO:0000313" key="4">
    <source>
        <dbReference type="Proteomes" id="UP000233786"/>
    </source>
</evidence>
<dbReference type="InterPro" id="IPR007213">
    <property type="entry name" value="Ppm1/Ppm2/Tcmp"/>
</dbReference>
<evidence type="ECO:0000256" key="2">
    <source>
        <dbReference type="ARBA" id="ARBA00022679"/>
    </source>
</evidence>
<dbReference type="Proteomes" id="UP000233786">
    <property type="component" value="Unassembled WGS sequence"/>
</dbReference>
<gene>
    <name evidence="3" type="ORF">A8926_0264</name>
</gene>
<accession>A0A2N3XQ20</accession>
<dbReference type="RefSeq" id="WP_010316035.1">
    <property type="nucleotide sequence ID" value="NZ_CP061007.1"/>
</dbReference>
<keyword evidence="4" id="KW-1185">Reference proteome</keyword>
<dbReference type="GO" id="GO:0008168">
    <property type="term" value="F:methyltransferase activity"/>
    <property type="evidence" value="ECO:0007669"/>
    <property type="project" value="UniProtKB-KW"/>
</dbReference>
<dbReference type="PANTHER" id="PTHR43619">
    <property type="entry name" value="S-ADENOSYL-L-METHIONINE-DEPENDENT METHYLTRANSFERASE YKTD-RELATED"/>
    <property type="match status" value="1"/>
</dbReference>
<evidence type="ECO:0000313" key="3">
    <source>
        <dbReference type="EMBL" id="PKW12776.1"/>
    </source>
</evidence>
<dbReference type="SUPFAM" id="SSF53335">
    <property type="entry name" value="S-adenosyl-L-methionine-dependent methyltransferases"/>
    <property type="match status" value="2"/>
</dbReference>